<dbReference type="RefSeq" id="XP_007311013.1">
    <property type="nucleotide sequence ID" value="XM_007310951.1"/>
</dbReference>
<protein>
    <submittedName>
        <fullName evidence="2">Uncharacterized protein</fullName>
    </submittedName>
</protein>
<evidence type="ECO:0000313" key="2">
    <source>
        <dbReference type="EMBL" id="EIM80034.1"/>
    </source>
</evidence>
<name>R7RXH8_STEHR</name>
<evidence type="ECO:0000313" key="3">
    <source>
        <dbReference type="Proteomes" id="UP000053927"/>
    </source>
</evidence>
<dbReference type="EMBL" id="JH687400">
    <property type="protein sequence ID" value="EIM80034.1"/>
    <property type="molecule type" value="Genomic_DNA"/>
</dbReference>
<dbReference type="Proteomes" id="UP000053927">
    <property type="component" value="Unassembled WGS sequence"/>
</dbReference>
<organism evidence="2 3">
    <name type="scientific">Stereum hirsutum (strain FP-91666)</name>
    <name type="common">White-rot fungus</name>
    <dbReference type="NCBI Taxonomy" id="721885"/>
    <lineage>
        <taxon>Eukaryota</taxon>
        <taxon>Fungi</taxon>
        <taxon>Dikarya</taxon>
        <taxon>Basidiomycota</taxon>
        <taxon>Agaricomycotina</taxon>
        <taxon>Agaricomycetes</taxon>
        <taxon>Russulales</taxon>
        <taxon>Stereaceae</taxon>
        <taxon>Stereum</taxon>
    </lineage>
</organism>
<dbReference type="GeneID" id="18798449"/>
<evidence type="ECO:0000256" key="1">
    <source>
        <dbReference type="SAM" id="SignalP"/>
    </source>
</evidence>
<keyword evidence="3" id="KW-1185">Reference proteome</keyword>
<dbReference type="KEGG" id="shs:STEHIDRAFT_135585"/>
<proteinExistence type="predicted"/>
<feature type="signal peptide" evidence="1">
    <location>
        <begin position="1"/>
        <end position="25"/>
    </location>
</feature>
<keyword evidence="1" id="KW-0732">Signal</keyword>
<sequence length="64" mass="7851">MMPTKTPWSLLLLAILIHRFHYYSRHKILRPRHKTEHRTPSVDDQVKEAVKWVQLEYVKKYHEA</sequence>
<accession>R7RXH8</accession>
<feature type="chain" id="PRO_5004455372" evidence="1">
    <location>
        <begin position="26"/>
        <end position="64"/>
    </location>
</feature>
<gene>
    <name evidence="2" type="ORF">STEHIDRAFT_135585</name>
</gene>
<dbReference type="AlphaFoldDB" id="R7RXH8"/>
<reference evidence="3" key="1">
    <citation type="journal article" date="2012" name="Science">
        <title>The Paleozoic origin of enzymatic lignin decomposition reconstructed from 31 fungal genomes.</title>
        <authorList>
            <person name="Floudas D."/>
            <person name="Binder M."/>
            <person name="Riley R."/>
            <person name="Barry K."/>
            <person name="Blanchette R.A."/>
            <person name="Henrissat B."/>
            <person name="Martinez A.T."/>
            <person name="Otillar R."/>
            <person name="Spatafora J.W."/>
            <person name="Yadav J.S."/>
            <person name="Aerts A."/>
            <person name="Benoit I."/>
            <person name="Boyd A."/>
            <person name="Carlson A."/>
            <person name="Copeland A."/>
            <person name="Coutinho P.M."/>
            <person name="de Vries R.P."/>
            <person name="Ferreira P."/>
            <person name="Findley K."/>
            <person name="Foster B."/>
            <person name="Gaskell J."/>
            <person name="Glotzer D."/>
            <person name="Gorecki P."/>
            <person name="Heitman J."/>
            <person name="Hesse C."/>
            <person name="Hori C."/>
            <person name="Igarashi K."/>
            <person name="Jurgens J.A."/>
            <person name="Kallen N."/>
            <person name="Kersten P."/>
            <person name="Kohler A."/>
            <person name="Kuees U."/>
            <person name="Kumar T.K.A."/>
            <person name="Kuo A."/>
            <person name="LaButti K."/>
            <person name="Larrondo L.F."/>
            <person name="Lindquist E."/>
            <person name="Ling A."/>
            <person name="Lombard V."/>
            <person name="Lucas S."/>
            <person name="Lundell T."/>
            <person name="Martin R."/>
            <person name="McLaughlin D.J."/>
            <person name="Morgenstern I."/>
            <person name="Morin E."/>
            <person name="Murat C."/>
            <person name="Nagy L.G."/>
            <person name="Nolan M."/>
            <person name="Ohm R.A."/>
            <person name="Patyshakuliyeva A."/>
            <person name="Rokas A."/>
            <person name="Ruiz-Duenas F.J."/>
            <person name="Sabat G."/>
            <person name="Salamov A."/>
            <person name="Samejima M."/>
            <person name="Schmutz J."/>
            <person name="Slot J.C."/>
            <person name="St John F."/>
            <person name="Stenlid J."/>
            <person name="Sun H."/>
            <person name="Sun S."/>
            <person name="Syed K."/>
            <person name="Tsang A."/>
            <person name="Wiebenga A."/>
            <person name="Young D."/>
            <person name="Pisabarro A."/>
            <person name="Eastwood D.C."/>
            <person name="Martin F."/>
            <person name="Cullen D."/>
            <person name="Grigoriev I.V."/>
            <person name="Hibbett D.S."/>
        </authorList>
    </citation>
    <scope>NUCLEOTIDE SEQUENCE [LARGE SCALE GENOMIC DNA]</scope>
    <source>
        <strain evidence="3">FP-91666</strain>
    </source>
</reference>